<proteinExistence type="predicted"/>
<keyword evidence="2" id="KW-1185">Reference proteome</keyword>
<gene>
    <name evidence="1" type="ORF">SPARVUS_LOCUS14357329</name>
</gene>
<evidence type="ECO:0000313" key="1">
    <source>
        <dbReference type="EMBL" id="CAI9610037.1"/>
    </source>
</evidence>
<protein>
    <submittedName>
        <fullName evidence="1">Uncharacterized protein</fullName>
    </submittedName>
</protein>
<reference evidence="1" key="1">
    <citation type="submission" date="2023-05" db="EMBL/GenBank/DDBJ databases">
        <authorList>
            <person name="Stuckert A."/>
        </authorList>
    </citation>
    <scope>NUCLEOTIDE SEQUENCE</scope>
</reference>
<name>A0ABN9GMC5_9NEOB</name>
<organism evidence="1 2">
    <name type="scientific">Staurois parvus</name>
    <dbReference type="NCBI Taxonomy" id="386267"/>
    <lineage>
        <taxon>Eukaryota</taxon>
        <taxon>Metazoa</taxon>
        <taxon>Chordata</taxon>
        <taxon>Craniata</taxon>
        <taxon>Vertebrata</taxon>
        <taxon>Euteleostomi</taxon>
        <taxon>Amphibia</taxon>
        <taxon>Batrachia</taxon>
        <taxon>Anura</taxon>
        <taxon>Neobatrachia</taxon>
        <taxon>Ranoidea</taxon>
        <taxon>Ranidae</taxon>
        <taxon>Staurois</taxon>
    </lineage>
</organism>
<accession>A0ABN9GMC5</accession>
<dbReference type="Proteomes" id="UP001162483">
    <property type="component" value="Unassembled WGS sequence"/>
</dbReference>
<comment type="caution">
    <text evidence="1">The sequence shown here is derived from an EMBL/GenBank/DDBJ whole genome shotgun (WGS) entry which is preliminary data.</text>
</comment>
<sequence>MDGFFAQVATYHGTTLELTELLKATYSLTNVCRSSLHAQVLDVIHLWPWR</sequence>
<evidence type="ECO:0000313" key="2">
    <source>
        <dbReference type="Proteomes" id="UP001162483"/>
    </source>
</evidence>
<dbReference type="EMBL" id="CATNWA010018883">
    <property type="protein sequence ID" value="CAI9610037.1"/>
    <property type="molecule type" value="Genomic_DNA"/>
</dbReference>